<proteinExistence type="predicted"/>
<evidence type="ECO:0000313" key="2">
    <source>
        <dbReference type="Proteomes" id="UP001153332"/>
    </source>
</evidence>
<gene>
    <name evidence="1" type="ORF">O1611_g8024</name>
</gene>
<reference evidence="1" key="1">
    <citation type="submission" date="2022-12" db="EMBL/GenBank/DDBJ databases">
        <title>Genome Sequence of Lasiodiplodia mahajangana.</title>
        <authorList>
            <person name="Buettner E."/>
        </authorList>
    </citation>
    <scope>NUCLEOTIDE SEQUENCE</scope>
    <source>
        <strain evidence="1">VT137</strain>
    </source>
</reference>
<accession>A0ACC2JDR7</accession>
<dbReference type="EMBL" id="JAPUUL010002263">
    <property type="protein sequence ID" value="KAJ8125615.1"/>
    <property type="molecule type" value="Genomic_DNA"/>
</dbReference>
<evidence type="ECO:0000313" key="1">
    <source>
        <dbReference type="EMBL" id="KAJ8125615.1"/>
    </source>
</evidence>
<protein>
    <submittedName>
        <fullName evidence="1">Uncharacterized protein</fullName>
    </submittedName>
</protein>
<sequence>MADPLSIVGVFPSIAFSTTRTVLTKYSQYRSQVEEHGYWVSFFLNTIFSDAAFVMDRVERYALDADDEHVIAFMGSYTSSFNMIGVAGAIMAQVAITAISLPSLENSHWTVEALFIASLVTGSLSVFFSCAISPAFHGLHSADDIKDFLTKLRPSEYTKKFDNLVSKCRRKGLSRLNQDELEEAMEIVEKENWKVASPYAAILLIIPKTLLNVSLNAFLIGLGVYLGELYTAELTPSYGSGSIGILVSYLASVLFGTVIHHAILSLKTLEGASLKDWRKFWDDHKRKGRNQEMGGALNNEQDIGRELNPGRIQQSTHTRHRGRVTYDAIGPNEAVATPTLGSDNVQDILRELIRSQEETLSLQQRLLQAFDTDLYSDADDAAALLIAATSPRANILAVNVNVVSSYSAVAASAILAHYGHSLEKVPLGIRRPLTNQSYFDTWRFELGEYASKVAFHYANTSKGSLAWGGADHAWDAVALYRRVLAEADDSSVTIASIGFLENLSGLLNSTADEISPLNGRDLVASKVSELVIMGGAYPSGYEWNFWGDNPLATAHVINTWQGKMVFSGYEMSENVLSGGRLMKEGPLHDPVHGLNGLFEYANEHGYNYIHPNGSNEWIYDKAVTNQHFLKLSVCNKSAAKTLDDLYLDGAWLAAGTKGLQHQDAPRKSASGDASEYFGGLLIAISGSRNSPWMQRLRALPEAILPRRLVFRFKNTLATAKYIYDAVVDQSQRDFNPVIQSLSIEVFRLLKRTDILAPESGRVLDLAEMLRMLRLRSTSRASDEVVSVVYFLDLDVRPLLVVKGDLEEQPRLSRAVSLTYGTSIIIQYGDSIKRVAPASKGTGKTEFKAIETLPGMRSIQSLKIAAALMHRKEPSAGISEYDYNGGLLVGGHDVWLSSMNNQIDMWSPLDGEIPMF</sequence>
<name>A0ACC2JDR7_9PEZI</name>
<dbReference type="Proteomes" id="UP001153332">
    <property type="component" value="Unassembled WGS sequence"/>
</dbReference>
<keyword evidence="2" id="KW-1185">Reference proteome</keyword>
<comment type="caution">
    <text evidence="1">The sequence shown here is derived from an EMBL/GenBank/DDBJ whole genome shotgun (WGS) entry which is preliminary data.</text>
</comment>
<organism evidence="1 2">
    <name type="scientific">Lasiodiplodia mahajangana</name>
    <dbReference type="NCBI Taxonomy" id="1108764"/>
    <lineage>
        <taxon>Eukaryota</taxon>
        <taxon>Fungi</taxon>
        <taxon>Dikarya</taxon>
        <taxon>Ascomycota</taxon>
        <taxon>Pezizomycotina</taxon>
        <taxon>Dothideomycetes</taxon>
        <taxon>Dothideomycetes incertae sedis</taxon>
        <taxon>Botryosphaeriales</taxon>
        <taxon>Botryosphaeriaceae</taxon>
        <taxon>Lasiodiplodia</taxon>
    </lineage>
</organism>